<evidence type="ECO:0000313" key="3">
    <source>
        <dbReference type="Proteomes" id="UP001283361"/>
    </source>
</evidence>
<comment type="caution">
    <text evidence="2">The sequence shown here is derived from an EMBL/GenBank/DDBJ whole genome shotgun (WGS) entry which is preliminary data.</text>
</comment>
<organism evidence="2 3">
    <name type="scientific">Elysia crispata</name>
    <name type="common">lettuce slug</name>
    <dbReference type="NCBI Taxonomy" id="231223"/>
    <lineage>
        <taxon>Eukaryota</taxon>
        <taxon>Metazoa</taxon>
        <taxon>Spiralia</taxon>
        <taxon>Lophotrochozoa</taxon>
        <taxon>Mollusca</taxon>
        <taxon>Gastropoda</taxon>
        <taxon>Heterobranchia</taxon>
        <taxon>Euthyneura</taxon>
        <taxon>Panpulmonata</taxon>
        <taxon>Sacoglossa</taxon>
        <taxon>Placobranchoidea</taxon>
        <taxon>Plakobranchidae</taxon>
        <taxon>Elysia</taxon>
    </lineage>
</organism>
<feature type="compositionally biased region" description="Basic and acidic residues" evidence="1">
    <location>
        <begin position="7"/>
        <end position="30"/>
    </location>
</feature>
<reference evidence="2" key="1">
    <citation type="journal article" date="2023" name="G3 (Bethesda)">
        <title>A reference genome for the long-term kleptoplast-retaining sea slug Elysia crispata morphotype clarki.</title>
        <authorList>
            <person name="Eastman K.E."/>
            <person name="Pendleton A.L."/>
            <person name="Shaikh M.A."/>
            <person name="Suttiyut T."/>
            <person name="Ogas R."/>
            <person name="Tomko P."/>
            <person name="Gavelis G."/>
            <person name="Widhalm J.R."/>
            <person name="Wisecaver J.H."/>
        </authorList>
    </citation>
    <scope>NUCLEOTIDE SEQUENCE</scope>
    <source>
        <strain evidence="2">ECLA1</strain>
    </source>
</reference>
<feature type="region of interest" description="Disordered" evidence="1">
    <location>
        <begin position="1"/>
        <end position="31"/>
    </location>
</feature>
<name>A0AAE1E5I8_9GAST</name>
<proteinExistence type="predicted"/>
<dbReference type="EMBL" id="JAWDGP010001129">
    <property type="protein sequence ID" value="KAK3794325.1"/>
    <property type="molecule type" value="Genomic_DNA"/>
</dbReference>
<evidence type="ECO:0000313" key="2">
    <source>
        <dbReference type="EMBL" id="KAK3794325.1"/>
    </source>
</evidence>
<gene>
    <name evidence="2" type="ORF">RRG08_060995</name>
</gene>
<accession>A0AAE1E5I8</accession>
<evidence type="ECO:0000256" key="1">
    <source>
        <dbReference type="SAM" id="MobiDB-lite"/>
    </source>
</evidence>
<protein>
    <submittedName>
        <fullName evidence="2">Uncharacterized protein</fullName>
    </submittedName>
</protein>
<dbReference type="AlphaFoldDB" id="A0AAE1E5I8"/>
<keyword evidence="3" id="KW-1185">Reference proteome</keyword>
<dbReference type="Proteomes" id="UP001283361">
    <property type="component" value="Unassembled WGS sequence"/>
</dbReference>
<sequence>MNQNCPDIDRLSDSGRKGWEGGEDQAREVDSIPWGNSGLHLFPASNSLATRVGLLAQLDWSPLVRRVTSTVHSKKRNWVSVVVPSWAEMGIL</sequence>